<accession>A0A6J4IC88</accession>
<protein>
    <submittedName>
        <fullName evidence="2">Uncharacterized protein</fullName>
    </submittedName>
</protein>
<feature type="compositionally biased region" description="Low complexity" evidence="1">
    <location>
        <begin position="32"/>
        <end position="46"/>
    </location>
</feature>
<feature type="region of interest" description="Disordered" evidence="1">
    <location>
        <begin position="12"/>
        <end position="54"/>
    </location>
</feature>
<feature type="non-terminal residue" evidence="2">
    <location>
        <position position="1"/>
    </location>
</feature>
<reference evidence="2" key="1">
    <citation type="submission" date="2020-02" db="EMBL/GenBank/DDBJ databases">
        <authorList>
            <person name="Meier V. D."/>
        </authorList>
    </citation>
    <scope>NUCLEOTIDE SEQUENCE</scope>
    <source>
        <strain evidence="2">AVDCRST_MAG41</strain>
    </source>
</reference>
<evidence type="ECO:0000313" key="2">
    <source>
        <dbReference type="EMBL" id="CAA9246380.1"/>
    </source>
</evidence>
<dbReference type="EMBL" id="CADCTP010000159">
    <property type="protein sequence ID" value="CAA9246380.1"/>
    <property type="molecule type" value="Genomic_DNA"/>
</dbReference>
<sequence>CCCSTKSSRVRECGRPRRRPHGCGSASGCTLPASGSAGPSAPSDAPASPPPRSS</sequence>
<feature type="non-terminal residue" evidence="2">
    <location>
        <position position="54"/>
    </location>
</feature>
<evidence type="ECO:0000256" key="1">
    <source>
        <dbReference type="SAM" id="MobiDB-lite"/>
    </source>
</evidence>
<gene>
    <name evidence="2" type="ORF">AVDCRST_MAG41-1725</name>
</gene>
<proteinExistence type="predicted"/>
<name>A0A6J4IC88_9ACTN</name>
<dbReference type="AlphaFoldDB" id="A0A6J4IC88"/>
<organism evidence="2">
    <name type="scientific">uncultured Mycobacteriales bacterium</name>
    <dbReference type="NCBI Taxonomy" id="581187"/>
    <lineage>
        <taxon>Bacteria</taxon>
        <taxon>Bacillati</taxon>
        <taxon>Actinomycetota</taxon>
        <taxon>Actinomycetes</taxon>
        <taxon>Mycobacteriales</taxon>
        <taxon>environmental samples</taxon>
    </lineage>
</organism>